<reference evidence="1" key="1">
    <citation type="journal article" date="2021" name="Proc. Natl. Acad. Sci. U.S.A.">
        <title>A Catalog of Tens of Thousands of Viruses from Human Metagenomes Reveals Hidden Associations with Chronic Diseases.</title>
        <authorList>
            <person name="Tisza M.J."/>
            <person name="Buck C.B."/>
        </authorList>
    </citation>
    <scope>NUCLEOTIDE SEQUENCE</scope>
    <source>
        <strain evidence="1">Ct7dP4</strain>
    </source>
</reference>
<sequence length="29" mass="3300">MTIHVFQFDLLQARSTCDVVGSCFSSFIF</sequence>
<evidence type="ECO:0000313" key="1">
    <source>
        <dbReference type="EMBL" id="DAF64740.1"/>
    </source>
</evidence>
<proteinExistence type="predicted"/>
<organism evidence="1">
    <name type="scientific">Siphoviridae sp. ct7dP4</name>
    <dbReference type="NCBI Taxonomy" id="2827787"/>
    <lineage>
        <taxon>Viruses</taxon>
        <taxon>Duplodnaviria</taxon>
        <taxon>Heunggongvirae</taxon>
        <taxon>Uroviricota</taxon>
        <taxon>Caudoviricetes</taxon>
    </lineage>
</organism>
<protein>
    <submittedName>
        <fullName evidence="1">Uncharacterized protein</fullName>
    </submittedName>
</protein>
<dbReference type="EMBL" id="BK032866">
    <property type="protein sequence ID" value="DAF64740.1"/>
    <property type="molecule type" value="Genomic_DNA"/>
</dbReference>
<accession>A0A8S5TNM2</accession>
<name>A0A8S5TNM2_9CAUD</name>